<feature type="region of interest" description="Disordered" evidence="1">
    <location>
        <begin position="320"/>
        <end position="403"/>
    </location>
</feature>
<feature type="compositionally biased region" description="Low complexity" evidence="1">
    <location>
        <begin position="359"/>
        <end position="403"/>
    </location>
</feature>
<feature type="chain" id="PRO_5038895406" evidence="3">
    <location>
        <begin position="18"/>
        <end position="621"/>
    </location>
</feature>
<feature type="transmembrane region" description="Helical" evidence="2">
    <location>
        <begin position="427"/>
        <end position="447"/>
    </location>
</feature>
<keyword evidence="2" id="KW-1133">Transmembrane helix</keyword>
<sequence length="621" mass="65772">MRSKILTVCLSSALIFAAAPCIPVMQEAHCEHTVGEVDDLIGGIVDFKLGQVGAGSIEEWLAGDIAAGAGTSTDWYALTLSQCGYTDLSAYESSLESYLGSNNVTSATSREKYALGLCAAGSRSSYISDILDSSIGQQGVMSWIYGLHILNNGYTCPSYTAESVTDSILSMQLGDGGWALWGEYGDIDVTAMTVQALAPRYDDSSQVSEAVDRAVDFLSERQKEDGGYESFGNPNAESTAQVLTAVSALGIDCRYDDRFIKNGNDLIDGIAQYRLPDGSFSHIRDGGFNETATVQAYYSFVAFRRMTEGKSPLLVLDNRASAQSPQGGNEGSGSNKGSSQGDSSTANEGGSSTKAAAPVSGNTTTATANAGKSTGTTSTGTGTQTSTGRLTSSGTSLSSAAASQTKTAVTSAQELTEKHSRRSYKPFAILIVVGAAAVIALIIFIMGKRSYKNFIFLGIAAAAAIAVILLTDIRSPEEYYSGEKKHKDTVIGTVTMEIRCDTIAGKSDSEHIPEDGVILAPTAFDIESGDTVFDILTEAAQTYGIQVENKGSAGSSHGMVYISGINYIYEFDFGDLSGWVYHVNGITPSRNCGEYVLSDGDRIEWLYTCEVGHDLNEVYEE</sequence>
<name>A0A315Y3M5_RUMFL</name>
<comment type="caution">
    <text evidence="5">The sequence shown here is derived from an EMBL/GenBank/DDBJ whole genome shotgun (WGS) entry which is preliminary data.</text>
</comment>
<feature type="compositionally biased region" description="Low complexity" evidence="1">
    <location>
        <begin position="332"/>
        <end position="344"/>
    </location>
</feature>
<dbReference type="Gene3D" id="2.170.130.30">
    <property type="match status" value="1"/>
</dbReference>
<evidence type="ECO:0000313" key="5">
    <source>
        <dbReference type="EMBL" id="PWJ14173.1"/>
    </source>
</evidence>
<dbReference type="Proteomes" id="UP000245720">
    <property type="component" value="Unassembled WGS sequence"/>
</dbReference>
<dbReference type="Gene3D" id="1.50.10.20">
    <property type="match status" value="1"/>
</dbReference>
<organism evidence="5 6">
    <name type="scientific">Ruminococcus flavefaciens</name>
    <dbReference type="NCBI Taxonomy" id="1265"/>
    <lineage>
        <taxon>Bacteria</taxon>
        <taxon>Bacillati</taxon>
        <taxon>Bacillota</taxon>
        <taxon>Clostridia</taxon>
        <taxon>Eubacteriales</taxon>
        <taxon>Oscillospiraceae</taxon>
        <taxon>Ruminococcus</taxon>
    </lineage>
</organism>
<proteinExistence type="predicted"/>
<feature type="signal peptide" evidence="3">
    <location>
        <begin position="1"/>
        <end position="17"/>
    </location>
</feature>
<evidence type="ECO:0000259" key="4">
    <source>
        <dbReference type="Pfam" id="PF14478"/>
    </source>
</evidence>
<dbReference type="AlphaFoldDB" id="A0A315Y3M5"/>
<reference evidence="5 6" key="1">
    <citation type="submission" date="2018-05" db="EMBL/GenBank/DDBJ databases">
        <title>The Hungate 1000. A catalogue of reference genomes from the rumen microbiome.</title>
        <authorList>
            <person name="Kelly W."/>
        </authorList>
    </citation>
    <scope>NUCLEOTIDE SEQUENCE [LARGE SCALE GENOMIC DNA]</scope>
    <source>
        <strain evidence="5 6">SAb67</strain>
    </source>
</reference>
<evidence type="ECO:0000256" key="3">
    <source>
        <dbReference type="SAM" id="SignalP"/>
    </source>
</evidence>
<dbReference type="InterPro" id="IPR027954">
    <property type="entry name" value="Transcobalamin-like_C"/>
</dbReference>
<evidence type="ECO:0000313" key="6">
    <source>
        <dbReference type="Proteomes" id="UP000245720"/>
    </source>
</evidence>
<keyword evidence="2" id="KW-0472">Membrane</keyword>
<dbReference type="SUPFAM" id="SSF48239">
    <property type="entry name" value="Terpenoid cyclases/Protein prenyltransferases"/>
    <property type="match status" value="1"/>
</dbReference>
<dbReference type="OrthoDB" id="411361at2"/>
<dbReference type="InterPro" id="IPR008930">
    <property type="entry name" value="Terpenoid_cyclase/PrenylTrfase"/>
</dbReference>
<dbReference type="Pfam" id="PF14478">
    <property type="entry name" value="DUF4430"/>
    <property type="match status" value="1"/>
</dbReference>
<feature type="transmembrane region" description="Helical" evidence="2">
    <location>
        <begin position="454"/>
        <end position="471"/>
    </location>
</feature>
<dbReference type="EMBL" id="QGDI01000003">
    <property type="protein sequence ID" value="PWJ14173.1"/>
    <property type="molecule type" value="Genomic_DNA"/>
</dbReference>
<keyword evidence="3" id="KW-0732">Signal</keyword>
<evidence type="ECO:0000256" key="1">
    <source>
        <dbReference type="SAM" id="MobiDB-lite"/>
    </source>
</evidence>
<accession>A0A315Y3M5</accession>
<dbReference type="CDD" id="cd00688">
    <property type="entry name" value="ISOPREN_C2_like"/>
    <property type="match status" value="1"/>
</dbReference>
<feature type="domain" description="Transcobalamin-like C-terminal" evidence="4">
    <location>
        <begin position="529"/>
        <end position="608"/>
    </location>
</feature>
<dbReference type="RefSeq" id="WP_109725941.1">
    <property type="nucleotide sequence ID" value="NZ_QGDI01000003.1"/>
</dbReference>
<keyword evidence="2" id="KW-0812">Transmembrane</keyword>
<feature type="compositionally biased region" description="Polar residues" evidence="1">
    <location>
        <begin position="345"/>
        <end position="354"/>
    </location>
</feature>
<protein>
    <submittedName>
        <fullName evidence="5">Uncharacterized protein DUF4430</fullName>
    </submittedName>
</protein>
<gene>
    <name evidence="5" type="ORF">IE37_01107</name>
</gene>
<evidence type="ECO:0000256" key="2">
    <source>
        <dbReference type="SAM" id="Phobius"/>
    </source>
</evidence>